<accession>A0A914QAX3</accession>
<evidence type="ECO:0000313" key="2">
    <source>
        <dbReference type="WBParaSite" id="PDA_v2.g26358.t1"/>
    </source>
</evidence>
<protein>
    <submittedName>
        <fullName evidence="2">Uncharacterized protein</fullName>
    </submittedName>
</protein>
<proteinExistence type="predicted"/>
<dbReference type="WBParaSite" id="PDA_v2.g26358.t1">
    <property type="protein sequence ID" value="PDA_v2.g26358.t1"/>
    <property type="gene ID" value="PDA_v2.g26358"/>
</dbReference>
<name>A0A914QAX3_9BILA</name>
<keyword evidence="1" id="KW-1185">Reference proteome</keyword>
<evidence type="ECO:0000313" key="1">
    <source>
        <dbReference type="Proteomes" id="UP000887578"/>
    </source>
</evidence>
<dbReference type="AlphaFoldDB" id="A0A914QAX3"/>
<reference evidence="2" key="1">
    <citation type="submission" date="2022-11" db="UniProtKB">
        <authorList>
            <consortium name="WormBaseParasite"/>
        </authorList>
    </citation>
    <scope>IDENTIFICATION</scope>
</reference>
<sequence>MGNILKLQNLENLELLLFHYIPESLNIRDLSVFIKKYKDMEITFHFNGNISDDYKNQLDELIDEIIESEVHERLIRYDGQDEKKLKIMESRRKYDIKVFF</sequence>
<organism evidence="1 2">
    <name type="scientific">Panagrolaimus davidi</name>
    <dbReference type="NCBI Taxonomy" id="227884"/>
    <lineage>
        <taxon>Eukaryota</taxon>
        <taxon>Metazoa</taxon>
        <taxon>Ecdysozoa</taxon>
        <taxon>Nematoda</taxon>
        <taxon>Chromadorea</taxon>
        <taxon>Rhabditida</taxon>
        <taxon>Tylenchina</taxon>
        <taxon>Panagrolaimomorpha</taxon>
        <taxon>Panagrolaimoidea</taxon>
        <taxon>Panagrolaimidae</taxon>
        <taxon>Panagrolaimus</taxon>
    </lineage>
</organism>
<dbReference type="Proteomes" id="UP000887578">
    <property type="component" value="Unplaced"/>
</dbReference>